<dbReference type="AlphaFoldDB" id="A0AA41QXR9"/>
<dbReference type="Proteomes" id="UP001165341">
    <property type="component" value="Unassembled WGS sequence"/>
</dbReference>
<sequence>MTSEKTTGATSRLDAGASHDDVVVDSHWASGFEQGRGFYRTRSRSLAEWLGGNEERARIVAARIGEIGVVPEGRRGDGDEAAVVDVIHLNDPNAGAAVKDTLVFRGWGSRHLYRPDMAGRRYSQSLDNRVAAKVFDHRFLEAYDEGHEPMFVSYPYVLEPEYRPFLKKLLDRGWLISLSPYGNHVRNGSLRLTFSEYNDCSEYVGDLNAQRYAIEADAYGQGGTHEITQVGKLYCVAVGSSRLFDAVFEGLIDDDGWVLARSDEGEDPLRPSIHIYFRERSKAAAFVSNHLDERGF</sequence>
<keyword evidence="2" id="KW-1185">Reference proteome</keyword>
<organism evidence="1 2">
    <name type="scientific">Cryobacterium zhongshanensis</name>
    <dbReference type="NCBI Taxonomy" id="2928153"/>
    <lineage>
        <taxon>Bacteria</taxon>
        <taxon>Bacillati</taxon>
        <taxon>Actinomycetota</taxon>
        <taxon>Actinomycetes</taxon>
        <taxon>Micrococcales</taxon>
        <taxon>Microbacteriaceae</taxon>
        <taxon>Cryobacterium</taxon>
    </lineage>
</organism>
<name>A0AA41QXR9_9MICO</name>
<gene>
    <name evidence="1" type="ORF">MQH31_17325</name>
</gene>
<reference evidence="1" key="1">
    <citation type="submission" date="2022-03" db="EMBL/GenBank/DDBJ databases">
        <title>Cryobacterium sp. nov. strain ZS14-85, isolated from Antarctic soil.</title>
        <authorList>
            <person name="Li J."/>
            <person name="Niu G."/>
        </authorList>
    </citation>
    <scope>NUCLEOTIDE SEQUENCE</scope>
    <source>
        <strain evidence="1">ZS14-85</strain>
    </source>
</reference>
<evidence type="ECO:0000313" key="1">
    <source>
        <dbReference type="EMBL" id="MCI4659567.1"/>
    </source>
</evidence>
<protein>
    <submittedName>
        <fullName evidence="1">Uncharacterized protein</fullName>
    </submittedName>
</protein>
<dbReference type="EMBL" id="JALGAR010000006">
    <property type="protein sequence ID" value="MCI4659567.1"/>
    <property type="molecule type" value="Genomic_DNA"/>
</dbReference>
<dbReference type="RefSeq" id="WP_243013058.1">
    <property type="nucleotide sequence ID" value="NZ_JALGAR010000006.1"/>
</dbReference>
<evidence type="ECO:0000313" key="2">
    <source>
        <dbReference type="Proteomes" id="UP001165341"/>
    </source>
</evidence>
<proteinExistence type="predicted"/>
<comment type="caution">
    <text evidence="1">The sequence shown here is derived from an EMBL/GenBank/DDBJ whole genome shotgun (WGS) entry which is preliminary data.</text>
</comment>
<accession>A0AA41QXR9</accession>